<sequence length="174" mass="19509">MSDLALQHVISSVSLEPAGTGRYRLVVDLKTDDIIQLFQQLGPLLEPIANARTTKKANEDAKLKAESNERFRIAREKGHKLHHRIIELTNEGLSTKAAQNKTATEFGISVFNLKTCLQLYRIQKNQNQKPAILEAVKEGLSYRKIAKDFEVSHTAVTKIVKEAGLKIKHKRGAK</sequence>
<evidence type="ECO:0000313" key="1">
    <source>
        <dbReference type="EMBL" id="MFD2204669.1"/>
    </source>
</evidence>
<gene>
    <name evidence="1" type="ORF">ACFSKO_03560</name>
</gene>
<dbReference type="RefSeq" id="WP_380248481.1">
    <property type="nucleotide sequence ID" value="NZ_JBHUII010000001.1"/>
</dbReference>
<dbReference type="Gene3D" id="1.10.10.10">
    <property type="entry name" value="Winged helix-like DNA-binding domain superfamily/Winged helix DNA-binding domain"/>
    <property type="match status" value="1"/>
</dbReference>
<dbReference type="EMBL" id="JBHUII010000001">
    <property type="protein sequence ID" value="MFD2204669.1"/>
    <property type="molecule type" value="Genomic_DNA"/>
</dbReference>
<accession>A0ABW5BGJ8</accession>
<protein>
    <recommendedName>
        <fullName evidence="3">Resolvase HTH domain-containing protein</fullName>
    </recommendedName>
</protein>
<dbReference type="InterPro" id="IPR036388">
    <property type="entry name" value="WH-like_DNA-bd_sf"/>
</dbReference>
<name>A0ABW5BGJ8_9PROT</name>
<evidence type="ECO:0008006" key="3">
    <source>
        <dbReference type="Google" id="ProtNLM"/>
    </source>
</evidence>
<dbReference type="Proteomes" id="UP001597294">
    <property type="component" value="Unassembled WGS sequence"/>
</dbReference>
<organism evidence="1 2">
    <name type="scientific">Kiloniella antarctica</name>
    <dbReference type="NCBI Taxonomy" id="1550907"/>
    <lineage>
        <taxon>Bacteria</taxon>
        <taxon>Pseudomonadati</taxon>
        <taxon>Pseudomonadota</taxon>
        <taxon>Alphaproteobacteria</taxon>
        <taxon>Rhodospirillales</taxon>
        <taxon>Kiloniellaceae</taxon>
        <taxon>Kiloniella</taxon>
    </lineage>
</organism>
<keyword evidence="2" id="KW-1185">Reference proteome</keyword>
<proteinExistence type="predicted"/>
<comment type="caution">
    <text evidence="1">The sequence shown here is derived from an EMBL/GenBank/DDBJ whole genome shotgun (WGS) entry which is preliminary data.</text>
</comment>
<reference evidence="2" key="1">
    <citation type="journal article" date="2019" name="Int. J. Syst. Evol. Microbiol.">
        <title>The Global Catalogue of Microorganisms (GCM) 10K type strain sequencing project: providing services to taxonomists for standard genome sequencing and annotation.</title>
        <authorList>
            <consortium name="The Broad Institute Genomics Platform"/>
            <consortium name="The Broad Institute Genome Sequencing Center for Infectious Disease"/>
            <person name="Wu L."/>
            <person name="Ma J."/>
        </authorList>
    </citation>
    <scope>NUCLEOTIDE SEQUENCE [LARGE SCALE GENOMIC DNA]</scope>
    <source>
        <strain evidence="2">CGMCC 4.7192</strain>
    </source>
</reference>
<evidence type="ECO:0000313" key="2">
    <source>
        <dbReference type="Proteomes" id="UP001597294"/>
    </source>
</evidence>